<dbReference type="SUPFAM" id="SSF51197">
    <property type="entry name" value="Clavaminate synthase-like"/>
    <property type="match status" value="1"/>
</dbReference>
<accession>A0AAW1S8U2</accession>
<dbReference type="InterPro" id="IPR027443">
    <property type="entry name" value="IPNS-like_sf"/>
</dbReference>
<evidence type="ECO:0000313" key="2">
    <source>
        <dbReference type="Proteomes" id="UP001445335"/>
    </source>
</evidence>
<reference evidence="1 2" key="1">
    <citation type="journal article" date="2024" name="Nat. Commun.">
        <title>Phylogenomics reveals the evolutionary origins of lichenization in chlorophyte algae.</title>
        <authorList>
            <person name="Puginier C."/>
            <person name="Libourel C."/>
            <person name="Otte J."/>
            <person name="Skaloud P."/>
            <person name="Haon M."/>
            <person name="Grisel S."/>
            <person name="Petersen M."/>
            <person name="Berrin J.G."/>
            <person name="Delaux P.M."/>
            <person name="Dal Grande F."/>
            <person name="Keller J."/>
        </authorList>
    </citation>
    <scope>NUCLEOTIDE SEQUENCE [LARGE SCALE GENOMIC DNA]</scope>
    <source>
        <strain evidence="1 2">SAG 245.80</strain>
    </source>
</reference>
<dbReference type="Gene3D" id="2.60.120.330">
    <property type="entry name" value="B-lactam Antibiotic, Isopenicillin N Synthase, Chain"/>
    <property type="match status" value="1"/>
</dbReference>
<organism evidence="1 2">
    <name type="scientific">Elliptochloris bilobata</name>
    <dbReference type="NCBI Taxonomy" id="381761"/>
    <lineage>
        <taxon>Eukaryota</taxon>
        <taxon>Viridiplantae</taxon>
        <taxon>Chlorophyta</taxon>
        <taxon>core chlorophytes</taxon>
        <taxon>Trebouxiophyceae</taxon>
        <taxon>Trebouxiophyceae incertae sedis</taxon>
        <taxon>Elliptochloris clade</taxon>
        <taxon>Elliptochloris</taxon>
    </lineage>
</organism>
<keyword evidence="2" id="KW-1185">Reference proteome</keyword>
<protein>
    <submittedName>
        <fullName evidence="1">Uncharacterized protein</fullName>
    </submittedName>
</protein>
<gene>
    <name evidence="1" type="ORF">WJX81_008332</name>
</gene>
<dbReference type="AlphaFoldDB" id="A0AAW1S8U2"/>
<proteinExistence type="predicted"/>
<comment type="caution">
    <text evidence="1">The sequence shown here is derived from an EMBL/GenBank/DDBJ whole genome shotgun (WGS) entry which is preliminary data.</text>
</comment>
<dbReference type="Proteomes" id="UP001445335">
    <property type="component" value="Unassembled WGS sequence"/>
</dbReference>
<dbReference type="EMBL" id="JALJOU010000009">
    <property type="protein sequence ID" value="KAK9842098.1"/>
    <property type="molecule type" value="Genomic_DNA"/>
</dbReference>
<sequence length="397" mass="42172">MATSIPEASIQQGPKDGGVGIALNADTTRLRAVDGSATLASEGPSHPEFLLPVFDLAEYLSGRADPGASHAQCRALAECLRATGCVVVRDPRTSEADSKRFLDMMERYFGQDVAAKMADVCPELHYQVGATPEGVEVPRCLADAECLAAMAGQPAASRATLPTGADAKWRFFWRLGPRPATTAYAELNADPVVPRGFPEWTEVMDGWGSKMLAAVETAAEMAARGFGLEPDAFTRRMRLGPHLLAPTGADLGVHGERGAVLAGWHYDLNFLSAHGKSRFPGLAVWLQDGRRLPVSIPNGCLLLQAGKQLEWLTSGHVRAGMHEVVCTDATCAAVTRARAEGRPLWRVSSTVFAHVASDEVLAPLGAFAGSPGAAEYPPTPAGLQVQRELEAIQLKAS</sequence>
<evidence type="ECO:0000313" key="1">
    <source>
        <dbReference type="EMBL" id="KAK9842098.1"/>
    </source>
</evidence>
<name>A0AAW1S8U2_9CHLO</name>